<name>A0A0H1R5W1_9HYPH</name>
<dbReference type="PANTHER" id="PTHR43235:SF1">
    <property type="entry name" value="GLUTAMINE AMIDOTRANSFERASE PB2B2.05-RELATED"/>
    <property type="match status" value="1"/>
</dbReference>
<dbReference type="RefSeq" id="WP_047192069.1">
    <property type="nucleotide sequence ID" value="NZ_LCYG01000091.1"/>
</dbReference>
<dbReference type="STRING" id="1225564.AA309_26715"/>
<dbReference type="Pfam" id="PF07722">
    <property type="entry name" value="Peptidase_C26"/>
    <property type="match status" value="1"/>
</dbReference>
<dbReference type="InterPro" id="IPR029062">
    <property type="entry name" value="Class_I_gatase-like"/>
</dbReference>
<dbReference type="SUPFAM" id="SSF52317">
    <property type="entry name" value="Class I glutamine amidotransferase-like"/>
    <property type="match status" value="1"/>
</dbReference>
<gene>
    <name evidence="1" type="ORF">AA309_26715</name>
</gene>
<reference evidence="1 2" key="1">
    <citation type="submission" date="2015-05" db="EMBL/GenBank/DDBJ databases">
        <title>Draft genome sequence of Microvirga vignae strain BR3299, a novel nitrogen fixing bacteria isolated from Brazil semi-aired region.</title>
        <authorList>
            <person name="Zilli J.E."/>
            <person name="Passos S.R."/>
            <person name="Leite J."/>
            <person name="Baldani J.I."/>
            <person name="Xavier G.R."/>
            <person name="Rumjaneck N.G."/>
            <person name="Simoes-Araujo J.L."/>
        </authorList>
    </citation>
    <scope>NUCLEOTIDE SEQUENCE [LARGE SCALE GENOMIC DNA]</scope>
    <source>
        <strain evidence="1 2">BR3299</strain>
    </source>
</reference>
<dbReference type="Proteomes" id="UP000035489">
    <property type="component" value="Unassembled WGS sequence"/>
</dbReference>
<dbReference type="PATRIC" id="fig|1225564.3.peg.6963"/>
<organism evidence="1 2">
    <name type="scientific">Microvirga vignae</name>
    <dbReference type="NCBI Taxonomy" id="1225564"/>
    <lineage>
        <taxon>Bacteria</taxon>
        <taxon>Pseudomonadati</taxon>
        <taxon>Pseudomonadota</taxon>
        <taxon>Alphaproteobacteria</taxon>
        <taxon>Hyphomicrobiales</taxon>
        <taxon>Methylobacteriaceae</taxon>
        <taxon>Microvirga</taxon>
    </lineage>
</organism>
<dbReference type="GO" id="GO:0006598">
    <property type="term" value="P:polyamine catabolic process"/>
    <property type="evidence" value="ECO:0007669"/>
    <property type="project" value="TreeGrafter"/>
</dbReference>
<protein>
    <submittedName>
        <fullName evidence="1">Gamma-glutamyl-gamma-aminobutyrate hydrolase</fullName>
    </submittedName>
</protein>
<sequence length="232" mass="25772">MSSKPRIAVIMDENTSVDGTRYDMTKNYFVGIQRAGGMPFGIPYFMDMVEAVVDEFDGFVNVGGRFAFPDEWFLDGQTSKAPQSERLDVELALMRGFLERDKPVLGICNGMQVLAGLHGCRLSPDVRAMGSHVMEHDKRGHEHPVAIEANTLLSRIVGRRELSVNTFHREAVVELSDEVVASAHAEDGVVEAIEIPSRRFALGVQWHQELFARQDHPGNAIFNAFVQESAQG</sequence>
<evidence type="ECO:0000313" key="1">
    <source>
        <dbReference type="EMBL" id="KLK90211.1"/>
    </source>
</evidence>
<dbReference type="PROSITE" id="PS51273">
    <property type="entry name" value="GATASE_TYPE_1"/>
    <property type="match status" value="1"/>
</dbReference>
<dbReference type="InterPro" id="IPR011697">
    <property type="entry name" value="Peptidase_C26"/>
</dbReference>
<dbReference type="GO" id="GO:0033969">
    <property type="term" value="F:gamma-glutamyl-gamma-aminobutyrate hydrolase activity"/>
    <property type="evidence" value="ECO:0007669"/>
    <property type="project" value="TreeGrafter"/>
</dbReference>
<dbReference type="EMBL" id="LCYG01000091">
    <property type="protein sequence ID" value="KLK90211.1"/>
    <property type="molecule type" value="Genomic_DNA"/>
</dbReference>
<proteinExistence type="predicted"/>
<dbReference type="AlphaFoldDB" id="A0A0H1R5W1"/>
<accession>A0A0H1R5W1</accession>
<dbReference type="Gene3D" id="3.40.50.880">
    <property type="match status" value="1"/>
</dbReference>
<dbReference type="InterPro" id="IPR044668">
    <property type="entry name" value="PuuD-like"/>
</dbReference>
<keyword evidence="2" id="KW-1185">Reference proteome</keyword>
<keyword evidence="1" id="KW-0378">Hydrolase</keyword>
<dbReference type="GO" id="GO:0005829">
    <property type="term" value="C:cytosol"/>
    <property type="evidence" value="ECO:0007669"/>
    <property type="project" value="TreeGrafter"/>
</dbReference>
<evidence type="ECO:0000313" key="2">
    <source>
        <dbReference type="Proteomes" id="UP000035489"/>
    </source>
</evidence>
<dbReference type="PANTHER" id="PTHR43235">
    <property type="entry name" value="GLUTAMINE AMIDOTRANSFERASE PB2B2.05-RELATED"/>
    <property type="match status" value="1"/>
</dbReference>
<comment type="caution">
    <text evidence="1">The sequence shown here is derived from an EMBL/GenBank/DDBJ whole genome shotgun (WGS) entry which is preliminary data.</text>
</comment>
<dbReference type="OrthoDB" id="9813383at2"/>